<protein>
    <recommendedName>
        <fullName evidence="3 11">Pyruvate carboxylase</fullName>
        <ecNumber evidence="3 11">6.4.1.1</ecNumber>
    </recommendedName>
</protein>
<evidence type="ECO:0000259" key="19">
    <source>
        <dbReference type="PROSITE" id="PS50991"/>
    </source>
</evidence>
<dbReference type="GO" id="GO:0005737">
    <property type="term" value="C:cytoplasm"/>
    <property type="evidence" value="ECO:0007669"/>
    <property type="project" value="TreeGrafter"/>
</dbReference>
<dbReference type="PROSITE" id="PS50979">
    <property type="entry name" value="BC"/>
    <property type="match status" value="1"/>
</dbReference>
<dbReference type="FunFam" id="3.40.50.20:FF:000010">
    <property type="entry name" value="Propionyl-CoA carboxylase subunit alpha"/>
    <property type="match status" value="1"/>
</dbReference>
<keyword evidence="7 11" id="KW-0547">Nucleotide-binding</keyword>
<dbReference type="SUPFAM" id="SSF51569">
    <property type="entry name" value="Aldolase"/>
    <property type="match status" value="1"/>
</dbReference>
<dbReference type="Pfam" id="PF00364">
    <property type="entry name" value="Biotin_lipoyl"/>
    <property type="match status" value="1"/>
</dbReference>
<dbReference type="InterPro" id="IPR005481">
    <property type="entry name" value="BC-like_N"/>
</dbReference>
<comment type="cofactor">
    <cofactor evidence="1 11">
        <name>biotin</name>
        <dbReference type="ChEBI" id="CHEBI:57586"/>
    </cofactor>
</comment>
<feature type="binding site" description="via carbamate group" evidence="14">
    <location>
        <position position="717"/>
    </location>
    <ligand>
        <name>Mn(2+)</name>
        <dbReference type="ChEBI" id="CHEBI:29035"/>
    </ligand>
</feature>
<keyword evidence="6 14" id="KW-0479">Metal-binding</keyword>
<dbReference type="Pfam" id="PF00682">
    <property type="entry name" value="HMGL-like"/>
    <property type="match status" value="1"/>
</dbReference>
<evidence type="ECO:0000256" key="3">
    <source>
        <dbReference type="ARBA" id="ARBA00013057"/>
    </source>
</evidence>
<evidence type="ECO:0000313" key="21">
    <source>
        <dbReference type="Proteomes" id="UP000252357"/>
    </source>
</evidence>
<dbReference type="PANTHER" id="PTHR43778">
    <property type="entry name" value="PYRUVATE CARBOXYLASE"/>
    <property type="match status" value="1"/>
</dbReference>
<dbReference type="FunFam" id="3.20.20.70:FF:000033">
    <property type="entry name" value="Pyruvate carboxylase"/>
    <property type="match status" value="1"/>
</dbReference>
<evidence type="ECO:0000256" key="7">
    <source>
        <dbReference type="ARBA" id="ARBA00022741"/>
    </source>
</evidence>
<dbReference type="InterPro" id="IPR005482">
    <property type="entry name" value="Biotin_COase_C"/>
</dbReference>
<dbReference type="InterPro" id="IPR001882">
    <property type="entry name" value="Biotin_BS"/>
</dbReference>
<dbReference type="InterPro" id="IPR016185">
    <property type="entry name" value="PreATP-grasp_dom_sf"/>
</dbReference>
<dbReference type="Pfam" id="PF02785">
    <property type="entry name" value="Biotin_carb_C"/>
    <property type="match status" value="1"/>
</dbReference>
<dbReference type="SUPFAM" id="SSF56059">
    <property type="entry name" value="Glutathione synthetase ATP-binding domain-like"/>
    <property type="match status" value="1"/>
</dbReference>
<keyword evidence="9 11" id="KW-0092">Biotin</keyword>
<dbReference type="PROSITE" id="PS50975">
    <property type="entry name" value="ATP_GRASP"/>
    <property type="match status" value="1"/>
</dbReference>
<evidence type="ECO:0000256" key="12">
    <source>
        <dbReference type="PIRSR" id="PIRSR001594-1"/>
    </source>
</evidence>
<dbReference type="NCBIfam" id="NF009554">
    <property type="entry name" value="PRK12999.1"/>
    <property type="match status" value="1"/>
</dbReference>
<feature type="binding site" evidence="14">
    <location>
        <position position="748"/>
    </location>
    <ligand>
        <name>Mn(2+)</name>
        <dbReference type="ChEBI" id="CHEBI:29035"/>
    </ligand>
</feature>
<dbReference type="AlphaFoldDB" id="A0A368L9P5"/>
<dbReference type="SMART" id="SM00878">
    <property type="entry name" value="Biotin_carb_C"/>
    <property type="match status" value="1"/>
</dbReference>
<dbReference type="EMBL" id="QPGB01000001">
    <property type="protein sequence ID" value="RCS59959.1"/>
    <property type="molecule type" value="Genomic_DNA"/>
</dbReference>
<dbReference type="PROSITE" id="PS50991">
    <property type="entry name" value="PYR_CT"/>
    <property type="match status" value="1"/>
</dbReference>
<keyword evidence="4" id="KW-0312">Gluconeogenesis</keyword>
<dbReference type="InterPro" id="IPR011053">
    <property type="entry name" value="Single_hybrid_motif"/>
</dbReference>
<dbReference type="InterPro" id="IPR011764">
    <property type="entry name" value="Biotin_carboxylation_dom"/>
</dbReference>
<feature type="binding site" evidence="13">
    <location>
        <position position="620"/>
    </location>
    <ligand>
        <name>substrate</name>
    </ligand>
</feature>
<dbReference type="SUPFAM" id="SSF51230">
    <property type="entry name" value="Single hybrid motif"/>
    <property type="match status" value="1"/>
</dbReference>
<dbReference type="SUPFAM" id="SSF51246">
    <property type="entry name" value="Rudiment single hybrid motif"/>
    <property type="match status" value="1"/>
</dbReference>
<dbReference type="PROSITE" id="PS00188">
    <property type="entry name" value="BIOTIN"/>
    <property type="match status" value="1"/>
</dbReference>
<evidence type="ECO:0000256" key="8">
    <source>
        <dbReference type="ARBA" id="ARBA00022840"/>
    </source>
</evidence>
<feature type="binding site" evidence="14">
    <location>
        <position position="548"/>
    </location>
    <ligand>
        <name>Mn(2+)</name>
        <dbReference type="ChEBI" id="CHEBI:29035"/>
    </ligand>
</feature>
<dbReference type="PIRSF" id="PIRSF001594">
    <property type="entry name" value="Pyruv_carbox"/>
    <property type="match status" value="1"/>
</dbReference>
<dbReference type="InterPro" id="IPR055268">
    <property type="entry name" value="PCB-like"/>
</dbReference>
<evidence type="ECO:0000256" key="4">
    <source>
        <dbReference type="ARBA" id="ARBA00022432"/>
    </source>
</evidence>
<reference evidence="20 21" key="1">
    <citation type="journal article" date="2018" name="Int. J. Syst. Evol. Microbiol.">
        <title>Parvibium lacunae gen. nov., sp. nov., a new member of the family Alcaligenaceae isolated from a freshwater pond.</title>
        <authorList>
            <person name="Chen W.M."/>
            <person name="Xie P.B."/>
            <person name="Hsu M.Y."/>
            <person name="Sheu S.Y."/>
        </authorList>
    </citation>
    <scope>NUCLEOTIDE SEQUENCE [LARGE SCALE GENOMIC DNA]</scope>
    <source>
        <strain evidence="20 21">KMB9</strain>
    </source>
</reference>
<dbReference type="GO" id="GO:0006094">
    <property type="term" value="P:gluconeogenesis"/>
    <property type="evidence" value="ECO:0007669"/>
    <property type="project" value="UniProtKB-UniPathway"/>
</dbReference>
<evidence type="ECO:0000259" key="16">
    <source>
        <dbReference type="PROSITE" id="PS50968"/>
    </source>
</evidence>
<keyword evidence="20" id="KW-0670">Pyruvate</keyword>
<dbReference type="Gene3D" id="3.30.470.20">
    <property type="entry name" value="ATP-grasp fold, B domain"/>
    <property type="match status" value="1"/>
</dbReference>
<keyword evidence="5 11" id="KW-0436">Ligase</keyword>
<dbReference type="InterPro" id="IPR000089">
    <property type="entry name" value="Biotin_lipoyl"/>
</dbReference>
<keyword evidence="10" id="KW-0511">Multifunctional enzyme</keyword>
<comment type="catalytic activity">
    <reaction evidence="11">
        <text>hydrogencarbonate + pyruvate + ATP = oxaloacetate + ADP + phosphate + H(+)</text>
        <dbReference type="Rhea" id="RHEA:20844"/>
        <dbReference type="ChEBI" id="CHEBI:15361"/>
        <dbReference type="ChEBI" id="CHEBI:15378"/>
        <dbReference type="ChEBI" id="CHEBI:16452"/>
        <dbReference type="ChEBI" id="CHEBI:17544"/>
        <dbReference type="ChEBI" id="CHEBI:30616"/>
        <dbReference type="ChEBI" id="CHEBI:43474"/>
        <dbReference type="ChEBI" id="CHEBI:456216"/>
        <dbReference type="EC" id="6.4.1.1"/>
    </reaction>
</comment>
<dbReference type="PROSITE" id="PS00867">
    <property type="entry name" value="CPSASE_2"/>
    <property type="match status" value="1"/>
</dbReference>
<dbReference type="InterPro" id="IPR005930">
    <property type="entry name" value="Pyruv_COase"/>
</dbReference>
<keyword evidence="21" id="KW-1185">Reference proteome</keyword>
<feature type="domain" description="Pyruvate carboxyltransferase" evidence="19">
    <location>
        <begin position="539"/>
        <end position="807"/>
    </location>
</feature>
<dbReference type="UniPathway" id="UPA00138"/>
<feature type="binding site" evidence="13">
    <location>
        <position position="119"/>
    </location>
    <ligand>
        <name>ATP</name>
        <dbReference type="ChEBI" id="CHEBI:30616"/>
    </ligand>
</feature>
<comment type="pathway">
    <text evidence="2">Carbohydrate biosynthesis; gluconeogenesis.</text>
</comment>
<dbReference type="CDD" id="cd07937">
    <property type="entry name" value="DRE_TIM_PC_TC_5S"/>
    <property type="match status" value="1"/>
</dbReference>
<dbReference type="PROSITE" id="PS00866">
    <property type="entry name" value="CPSASE_1"/>
    <property type="match status" value="1"/>
</dbReference>
<dbReference type="RefSeq" id="WP_114402109.1">
    <property type="nucleotide sequence ID" value="NZ_QPGB01000001.1"/>
</dbReference>
<evidence type="ECO:0000256" key="1">
    <source>
        <dbReference type="ARBA" id="ARBA00001953"/>
    </source>
</evidence>
<dbReference type="GO" id="GO:0046872">
    <property type="term" value="F:metal ion binding"/>
    <property type="evidence" value="ECO:0007669"/>
    <property type="project" value="UniProtKB-KW"/>
</dbReference>
<evidence type="ECO:0000259" key="18">
    <source>
        <dbReference type="PROSITE" id="PS50979"/>
    </source>
</evidence>
<dbReference type="PROSITE" id="PS50968">
    <property type="entry name" value="BIOTINYL_LIPOYL"/>
    <property type="match status" value="1"/>
</dbReference>
<proteinExistence type="predicted"/>
<evidence type="ECO:0000313" key="20">
    <source>
        <dbReference type="EMBL" id="RCS59959.1"/>
    </source>
</evidence>
<evidence type="ECO:0000256" key="13">
    <source>
        <dbReference type="PIRSR" id="PIRSR001594-2"/>
    </source>
</evidence>
<dbReference type="OrthoDB" id="9760256at2"/>
<dbReference type="CDD" id="cd06850">
    <property type="entry name" value="biotinyl_domain"/>
    <property type="match status" value="1"/>
</dbReference>
<feature type="binding site" evidence="14">
    <location>
        <position position="746"/>
    </location>
    <ligand>
        <name>Mn(2+)</name>
        <dbReference type="ChEBI" id="CHEBI:29035"/>
    </ligand>
</feature>
<dbReference type="GO" id="GO:0005524">
    <property type="term" value="F:ATP binding"/>
    <property type="evidence" value="ECO:0007669"/>
    <property type="project" value="UniProtKB-UniRule"/>
</dbReference>
<evidence type="ECO:0000256" key="11">
    <source>
        <dbReference type="PIRNR" id="PIRNR001594"/>
    </source>
</evidence>
<feature type="active site" evidence="12">
    <location>
        <position position="296"/>
    </location>
</feature>
<feature type="domain" description="Biotin carboxylation" evidence="18">
    <location>
        <begin position="3"/>
        <end position="456"/>
    </location>
</feature>
<dbReference type="Pfam" id="PF02786">
    <property type="entry name" value="CPSase_L_D2"/>
    <property type="match status" value="1"/>
</dbReference>
<dbReference type="FunFam" id="3.30.1490.20:FF:000018">
    <property type="entry name" value="Biotin carboxylase"/>
    <property type="match status" value="1"/>
</dbReference>
<dbReference type="SUPFAM" id="SSF89000">
    <property type="entry name" value="post-HMGL domain-like"/>
    <property type="match status" value="1"/>
</dbReference>
<dbReference type="InterPro" id="IPR013785">
    <property type="entry name" value="Aldolase_TIM"/>
</dbReference>
<feature type="domain" description="ATP-grasp" evidence="17">
    <location>
        <begin position="123"/>
        <end position="321"/>
    </location>
</feature>
<comment type="function">
    <text evidence="11">Catalyzes a 2-step reaction, involving the ATP-dependent carboxylation of the covalently attached biotin in the first step and the transfer of the carboxyl group to pyruvate in the second.</text>
</comment>
<dbReference type="InterPro" id="IPR000891">
    <property type="entry name" value="PYR_CT"/>
</dbReference>
<evidence type="ECO:0000256" key="9">
    <source>
        <dbReference type="ARBA" id="ARBA00023267"/>
    </source>
</evidence>
<dbReference type="GO" id="GO:0004736">
    <property type="term" value="F:pyruvate carboxylase activity"/>
    <property type="evidence" value="ECO:0007669"/>
    <property type="project" value="UniProtKB-EC"/>
</dbReference>
<dbReference type="NCBIfam" id="TIGR01235">
    <property type="entry name" value="pyruv_carbox"/>
    <property type="match status" value="1"/>
</dbReference>
<dbReference type="Pfam" id="PF02436">
    <property type="entry name" value="PYC_OADA"/>
    <property type="match status" value="1"/>
</dbReference>
<dbReference type="PANTHER" id="PTHR43778:SF2">
    <property type="entry name" value="PYRUVATE CARBOXYLASE, MITOCHONDRIAL"/>
    <property type="match status" value="1"/>
</dbReference>
<feature type="modified residue" description="N6-carboxylysine" evidence="15">
    <location>
        <position position="717"/>
    </location>
</feature>
<dbReference type="InterPro" id="IPR003379">
    <property type="entry name" value="Carboxylase_cons_dom"/>
</dbReference>
<dbReference type="InterPro" id="IPR011761">
    <property type="entry name" value="ATP-grasp"/>
</dbReference>
<organism evidence="20 21">
    <name type="scientific">Parvibium lacunae</name>
    <dbReference type="NCBI Taxonomy" id="1888893"/>
    <lineage>
        <taxon>Bacteria</taxon>
        <taxon>Pseudomonadati</taxon>
        <taxon>Pseudomonadota</taxon>
        <taxon>Betaproteobacteria</taxon>
        <taxon>Burkholderiales</taxon>
        <taxon>Alcaligenaceae</taxon>
        <taxon>Parvibium</taxon>
    </lineage>
</organism>
<feature type="binding site" evidence="13">
    <location>
        <position position="203"/>
    </location>
    <ligand>
        <name>ATP</name>
        <dbReference type="ChEBI" id="CHEBI:30616"/>
    </ligand>
</feature>
<dbReference type="Gene3D" id="3.20.20.70">
    <property type="entry name" value="Aldolase class I"/>
    <property type="match status" value="1"/>
</dbReference>
<name>A0A368L9P5_9BURK</name>
<dbReference type="FunFam" id="2.40.50.100:FF:000003">
    <property type="entry name" value="Acetyl-CoA carboxylase biotin carboxyl carrier protein"/>
    <property type="match status" value="1"/>
</dbReference>
<evidence type="ECO:0000256" key="10">
    <source>
        <dbReference type="ARBA" id="ARBA00023268"/>
    </source>
</evidence>
<gene>
    <name evidence="20" type="ORF">DU000_03995</name>
</gene>
<evidence type="ECO:0000256" key="14">
    <source>
        <dbReference type="PIRSR" id="PIRSR001594-3"/>
    </source>
</evidence>
<dbReference type="NCBIfam" id="NF006761">
    <property type="entry name" value="PRK09282.1"/>
    <property type="match status" value="1"/>
</dbReference>
<dbReference type="InterPro" id="IPR005479">
    <property type="entry name" value="CPAse_ATP-bd"/>
</dbReference>
<accession>A0A368L9P5</accession>
<evidence type="ECO:0000256" key="6">
    <source>
        <dbReference type="ARBA" id="ARBA00022723"/>
    </source>
</evidence>
<sequence length="1151" mass="126947">MKHIRSLLVANRSEIAIRVMRAANEMGIRTVAIYANEDRFALHRFKADESYLVGEGKKPIQAYLDIDDIIRIAKQAKVDAIHPGYGFLSENPEFAEACAANGILFIGPKPEVMRTLGNKVAARNAAIAAGVPVVPATSALPRELEEAKKMAAQVGYPLMLKASWGGGGRGMRVIETEADLPSQLEVARREALAAFGNDEVYLEKLVRRARHVEVQILGDTHGQVVHLFERDCSVQRRNQKVVERAPAPYLNETQRQALCAAALKLANAVNYTHAGTVEFLMDADSGEFYFIEVNPRIQVEHTVTEQVTGIDLIKAQIRVSEGAAIGKDAGVPLQTDIKLNGHALQCRVTTEDPENNFTPDYGRLMTYRSAAGFGIRLDAGTAYAGAVITPYYDSLLVKVTAWAPTSDEAIHRMDRALREFRVRGVSTNLAFLENVINHAQFKSGECITRFIDSTPELFHFSKRRDRASKLLKFMGEVVVNGNPEMKGRKVPEAWKEGHLGPAIKPKIDLSQAIPDGTRQRFQALGAQKFAEWVKAQPQVLLTDTTMRDAHQSLFATRMRTYDMREIAPYYAHMLPNLFSMECWGGATFDVAMRFLKEDPWERLAQLRERIPNVLFQMLLRGSNAVGYTNYADNVVKFFVQQSVQAGMDVFRVFDSLNWVENMRVAIDAVNEAGGLCEGTICYTADLFDPQRSKYNLKYYVDMAKQLEKAGAHILAIKDMAGVCKPRAARELVQALKQEISLPIHFHTHDTSGISAASVLAAAEAGCDIVDGALDAMSGLTSQPNLGSIAAALAGSERDPQVSVENMQSLSHYWEGVRKFYAPFEADIRSGTADVYQHEMPGGQYTNLREQARAVGLEHRWPEVSKAYAQVNLLFGDIVKVTPSSKVVGDMALFMVANDLTPDDVVNPEKEIAFPESVISLFKGELGFPPDGWPVALSRKILKSEPPKPYRPGDSLPPVDLAATRAELEKAIGRKASDTDLAAYLMYPKVFKDFADHQKHYGDTSVLPTTVFFYGLQDREEVTLHIDQGKSLIVRLQGKAELDEDGQYKLFYELNGQPRLTRIAKAGMAANANAHPKAVDGNAAHVGAPMPGMVVTVAVKPGQKVAKGDPLVSIEAMKMETMIRAEQDGEIKAVHVKPGKNVAAKDLLVELV</sequence>
<dbReference type="SUPFAM" id="SSF52440">
    <property type="entry name" value="PreATP-grasp domain"/>
    <property type="match status" value="1"/>
</dbReference>
<dbReference type="EC" id="6.4.1.1" evidence="3 11"/>
<feature type="modified residue" description="N6-biotinyllysine" evidence="15">
    <location>
        <position position="1117"/>
    </location>
</feature>
<dbReference type="Pfam" id="PF00289">
    <property type="entry name" value="Biotin_carb_N"/>
    <property type="match status" value="1"/>
</dbReference>
<feature type="domain" description="Lipoyl-binding" evidence="16">
    <location>
        <begin position="1076"/>
        <end position="1151"/>
    </location>
</feature>
<feature type="binding site" evidence="13">
    <location>
        <position position="881"/>
    </location>
    <ligand>
        <name>substrate</name>
    </ligand>
</feature>
<dbReference type="Proteomes" id="UP000252357">
    <property type="component" value="Unassembled WGS sequence"/>
</dbReference>
<keyword evidence="8 11" id="KW-0067">ATP-binding</keyword>
<dbReference type="Gene3D" id="2.40.50.100">
    <property type="match status" value="1"/>
</dbReference>
<evidence type="ECO:0000259" key="17">
    <source>
        <dbReference type="PROSITE" id="PS50975"/>
    </source>
</evidence>
<evidence type="ECO:0000256" key="5">
    <source>
        <dbReference type="ARBA" id="ARBA00022598"/>
    </source>
</evidence>
<dbReference type="InterPro" id="IPR011054">
    <property type="entry name" value="Rudment_hybrid_motif"/>
</dbReference>
<dbReference type="Gene3D" id="3.10.600.10">
    <property type="entry name" value="pyruvate carboxylase f1077a mutant domain"/>
    <property type="match status" value="1"/>
</dbReference>
<comment type="caution">
    <text evidence="20">The sequence shown here is derived from an EMBL/GenBank/DDBJ whole genome shotgun (WGS) entry which is preliminary data.</text>
</comment>
<evidence type="ECO:0000256" key="2">
    <source>
        <dbReference type="ARBA" id="ARBA00004742"/>
    </source>
</evidence>
<evidence type="ECO:0000256" key="15">
    <source>
        <dbReference type="PIRSR" id="PIRSR001594-4"/>
    </source>
</evidence>